<gene>
    <name evidence="3" type="ORF">Sradi_3131800</name>
</gene>
<evidence type="ECO:0000259" key="2">
    <source>
        <dbReference type="Pfam" id="PF00266"/>
    </source>
</evidence>
<reference evidence="3" key="1">
    <citation type="submission" date="2020-06" db="EMBL/GenBank/DDBJ databases">
        <authorList>
            <person name="Li T."/>
            <person name="Hu X."/>
            <person name="Zhang T."/>
            <person name="Song X."/>
            <person name="Zhang H."/>
            <person name="Dai N."/>
            <person name="Sheng W."/>
            <person name="Hou X."/>
            <person name="Wei L."/>
        </authorList>
    </citation>
    <scope>NUCLEOTIDE SEQUENCE</scope>
    <source>
        <strain evidence="3">G02</strain>
        <tissue evidence="3">Leaf</tissue>
    </source>
</reference>
<dbReference type="Pfam" id="PF00266">
    <property type="entry name" value="Aminotran_5"/>
    <property type="match status" value="1"/>
</dbReference>
<dbReference type="SUPFAM" id="SSF53383">
    <property type="entry name" value="PLP-dependent transferases"/>
    <property type="match status" value="1"/>
</dbReference>
<protein>
    <recommendedName>
        <fullName evidence="2">Aminotransferase class V domain-containing protein</fullName>
    </recommendedName>
</protein>
<dbReference type="EMBL" id="JACGWJ010000013">
    <property type="protein sequence ID" value="KAL0378263.1"/>
    <property type="molecule type" value="Genomic_DNA"/>
</dbReference>
<organism evidence="3">
    <name type="scientific">Sesamum radiatum</name>
    <name type="common">Black benniseed</name>
    <dbReference type="NCBI Taxonomy" id="300843"/>
    <lineage>
        <taxon>Eukaryota</taxon>
        <taxon>Viridiplantae</taxon>
        <taxon>Streptophyta</taxon>
        <taxon>Embryophyta</taxon>
        <taxon>Tracheophyta</taxon>
        <taxon>Spermatophyta</taxon>
        <taxon>Magnoliopsida</taxon>
        <taxon>eudicotyledons</taxon>
        <taxon>Gunneridae</taxon>
        <taxon>Pentapetalae</taxon>
        <taxon>asterids</taxon>
        <taxon>lamiids</taxon>
        <taxon>Lamiales</taxon>
        <taxon>Pedaliaceae</taxon>
        <taxon>Sesamum</taxon>
    </lineage>
</organism>
<dbReference type="InterPro" id="IPR015421">
    <property type="entry name" value="PyrdxlP-dep_Trfase_major"/>
</dbReference>
<evidence type="ECO:0000313" key="3">
    <source>
        <dbReference type="EMBL" id="KAL0378263.1"/>
    </source>
</evidence>
<dbReference type="PANTHER" id="PTHR43586:SF8">
    <property type="entry name" value="CYSTEINE DESULFURASE 1, CHLOROPLASTIC"/>
    <property type="match status" value="1"/>
</dbReference>
<sequence>MLRWRRRRCHYILRVGLDGGHQTAARSDGNSHPSILRERVLKCLNNEERWVVFVGPYEHHSNILSWRQSLAEVVEIGLDHRGLIDMEELRQKLDFYKGKNRPILGSFSACSNVTGICTNTRAVAPPPPPGRRVRLFRLCSKWTLHEDRHEIRGNRRIRCDLLEHTQVRGWSGVTGILLMSKALYRLGSSPPSTCGGGTVNFVNGYNEKASLLLLLPTLPVLYI</sequence>
<keyword evidence="1" id="KW-0663">Pyridoxal phosphate</keyword>
<name>A0AAW2REM7_SESRA</name>
<dbReference type="Gene3D" id="3.40.640.10">
    <property type="entry name" value="Type I PLP-dependent aspartate aminotransferase-like (Major domain)"/>
    <property type="match status" value="1"/>
</dbReference>
<feature type="domain" description="Aminotransferase class V" evidence="2">
    <location>
        <begin position="52"/>
        <end position="122"/>
    </location>
</feature>
<dbReference type="InterPro" id="IPR000192">
    <property type="entry name" value="Aminotrans_V_dom"/>
</dbReference>
<reference evidence="3" key="2">
    <citation type="journal article" date="2024" name="Plant">
        <title>Genomic evolution and insights into agronomic trait innovations of Sesamum species.</title>
        <authorList>
            <person name="Miao H."/>
            <person name="Wang L."/>
            <person name="Qu L."/>
            <person name="Liu H."/>
            <person name="Sun Y."/>
            <person name="Le M."/>
            <person name="Wang Q."/>
            <person name="Wei S."/>
            <person name="Zheng Y."/>
            <person name="Lin W."/>
            <person name="Duan Y."/>
            <person name="Cao H."/>
            <person name="Xiong S."/>
            <person name="Wang X."/>
            <person name="Wei L."/>
            <person name="Li C."/>
            <person name="Ma Q."/>
            <person name="Ju M."/>
            <person name="Zhao R."/>
            <person name="Li G."/>
            <person name="Mu C."/>
            <person name="Tian Q."/>
            <person name="Mei H."/>
            <person name="Zhang T."/>
            <person name="Gao T."/>
            <person name="Zhang H."/>
        </authorList>
    </citation>
    <scope>NUCLEOTIDE SEQUENCE</scope>
    <source>
        <strain evidence="3">G02</strain>
    </source>
</reference>
<comment type="caution">
    <text evidence="3">The sequence shown here is derived from an EMBL/GenBank/DDBJ whole genome shotgun (WGS) entry which is preliminary data.</text>
</comment>
<dbReference type="PANTHER" id="PTHR43586">
    <property type="entry name" value="CYSTEINE DESULFURASE"/>
    <property type="match status" value="1"/>
</dbReference>
<accession>A0AAW2REM7</accession>
<proteinExistence type="predicted"/>
<evidence type="ECO:0000256" key="1">
    <source>
        <dbReference type="ARBA" id="ARBA00022898"/>
    </source>
</evidence>
<dbReference type="AlphaFoldDB" id="A0AAW2REM7"/>
<dbReference type="InterPro" id="IPR015424">
    <property type="entry name" value="PyrdxlP-dep_Trfase"/>
</dbReference>